<evidence type="ECO:0000313" key="2">
    <source>
        <dbReference type="Proteomes" id="UP000324222"/>
    </source>
</evidence>
<accession>A0A5B7D3M8</accession>
<dbReference type="Proteomes" id="UP000324222">
    <property type="component" value="Unassembled WGS sequence"/>
</dbReference>
<comment type="caution">
    <text evidence="1">The sequence shown here is derived from an EMBL/GenBank/DDBJ whole genome shotgun (WGS) entry which is preliminary data.</text>
</comment>
<name>A0A5B7D3M8_PORTR</name>
<reference evidence="1 2" key="1">
    <citation type="submission" date="2019-05" db="EMBL/GenBank/DDBJ databases">
        <title>Another draft genome of Portunus trituberculatus and its Hox gene families provides insights of decapod evolution.</title>
        <authorList>
            <person name="Jeong J.-H."/>
            <person name="Song I."/>
            <person name="Kim S."/>
            <person name="Choi T."/>
            <person name="Kim D."/>
            <person name="Ryu S."/>
            <person name="Kim W."/>
        </authorList>
    </citation>
    <scope>NUCLEOTIDE SEQUENCE [LARGE SCALE GENOMIC DNA]</scope>
    <source>
        <tissue evidence="1">Muscle</tissue>
    </source>
</reference>
<keyword evidence="2" id="KW-1185">Reference proteome</keyword>
<evidence type="ECO:0000313" key="1">
    <source>
        <dbReference type="EMBL" id="MPC16269.1"/>
    </source>
</evidence>
<sequence length="107" mass="11556">MISKVLLYHLEGGILKSCGDGAHVGLDGGGPVLHMTNFFHGVGEGRYQSKPLGCLTLKVCCILLQLDCLTVKAPLVEVTEFWLNNLDGTGGPGIVREIDETFIVCRR</sequence>
<gene>
    <name evidence="1" type="ORF">E2C01_009090</name>
</gene>
<protein>
    <submittedName>
        <fullName evidence="1">Uncharacterized protein</fullName>
    </submittedName>
</protein>
<dbReference type="EMBL" id="VSRR010000492">
    <property type="protein sequence ID" value="MPC16269.1"/>
    <property type="molecule type" value="Genomic_DNA"/>
</dbReference>
<dbReference type="AlphaFoldDB" id="A0A5B7D3M8"/>
<organism evidence="1 2">
    <name type="scientific">Portunus trituberculatus</name>
    <name type="common">Swimming crab</name>
    <name type="synonym">Neptunus trituberculatus</name>
    <dbReference type="NCBI Taxonomy" id="210409"/>
    <lineage>
        <taxon>Eukaryota</taxon>
        <taxon>Metazoa</taxon>
        <taxon>Ecdysozoa</taxon>
        <taxon>Arthropoda</taxon>
        <taxon>Crustacea</taxon>
        <taxon>Multicrustacea</taxon>
        <taxon>Malacostraca</taxon>
        <taxon>Eumalacostraca</taxon>
        <taxon>Eucarida</taxon>
        <taxon>Decapoda</taxon>
        <taxon>Pleocyemata</taxon>
        <taxon>Brachyura</taxon>
        <taxon>Eubrachyura</taxon>
        <taxon>Portunoidea</taxon>
        <taxon>Portunidae</taxon>
        <taxon>Portuninae</taxon>
        <taxon>Portunus</taxon>
    </lineage>
</organism>
<proteinExistence type="predicted"/>